<dbReference type="EMBL" id="CP151657">
    <property type="protein sequence ID" value="WZP15291.1"/>
    <property type="molecule type" value="Genomic_DNA"/>
</dbReference>
<evidence type="ECO:0000256" key="3">
    <source>
        <dbReference type="ARBA" id="ARBA00020586"/>
    </source>
</evidence>
<evidence type="ECO:0000313" key="8">
    <source>
        <dbReference type="Proteomes" id="UP001448858"/>
    </source>
</evidence>
<evidence type="ECO:0000256" key="2">
    <source>
        <dbReference type="ARBA" id="ARBA00005102"/>
    </source>
</evidence>
<protein>
    <recommendedName>
        <fullName evidence="3">Lysine N-acyltransferase MbtK</fullName>
    </recommendedName>
    <alternativeName>
        <fullName evidence="4">Mycobactin synthase protein K</fullName>
    </alternativeName>
</protein>
<dbReference type="InterPro" id="IPR019432">
    <property type="entry name" value="Acyltransferase_MbtK/IucB-like"/>
</dbReference>
<keyword evidence="7" id="KW-0012">Acyltransferase</keyword>
<accession>A0ABZ2ZUB8</accession>
<dbReference type="Proteomes" id="UP001448858">
    <property type="component" value="Chromosome"/>
</dbReference>
<evidence type="ECO:0000256" key="4">
    <source>
        <dbReference type="ARBA" id="ARBA00031122"/>
    </source>
</evidence>
<dbReference type="SMART" id="SM01006">
    <property type="entry name" value="AlcB"/>
    <property type="match status" value="1"/>
</dbReference>
<keyword evidence="7" id="KW-0808">Transferase</keyword>
<name>A0ABZ2ZUB8_9MICC</name>
<evidence type="ECO:0000259" key="6">
    <source>
        <dbReference type="SMART" id="SM01006"/>
    </source>
</evidence>
<gene>
    <name evidence="7" type="ORF">AAE021_14120</name>
</gene>
<comment type="pathway">
    <text evidence="2">Siderophore biosynthesis; mycobactin biosynthesis.</text>
</comment>
<dbReference type="Pfam" id="PF13523">
    <property type="entry name" value="Acetyltransf_8"/>
    <property type="match status" value="1"/>
</dbReference>
<dbReference type="SUPFAM" id="SSF55729">
    <property type="entry name" value="Acyl-CoA N-acyltransferases (Nat)"/>
    <property type="match status" value="1"/>
</dbReference>
<feature type="compositionally biased region" description="Polar residues" evidence="5">
    <location>
        <begin position="180"/>
        <end position="192"/>
    </location>
</feature>
<feature type="region of interest" description="Disordered" evidence="5">
    <location>
        <begin position="173"/>
        <end position="192"/>
    </location>
</feature>
<evidence type="ECO:0000256" key="1">
    <source>
        <dbReference type="ARBA" id="ARBA00003818"/>
    </source>
</evidence>
<dbReference type="PANTHER" id="PTHR31438:SF1">
    <property type="entry name" value="LYSINE N-ACYLTRANSFERASE C17G9.06C-RELATED"/>
    <property type="match status" value="1"/>
</dbReference>
<keyword evidence="8" id="KW-1185">Reference proteome</keyword>
<feature type="domain" description="Acyltransferase MbtK/IucB-like conserved" evidence="6">
    <location>
        <begin position="6"/>
        <end position="53"/>
    </location>
</feature>
<dbReference type="PANTHER" id="PTHR31438">
    <property type="entry name" value="LYSINE N-ACYLTRANSFERASE C17G9.06C-RELATED"/>
    <property type="match status" value="1"/>
</dbReference>
<evidence type="ECO:0000256" key="5">
    <source>
        <dbReference type="SAM" id="MobiDB-lite"/>
    </source>
</evidence>
<dbReference type="Gene3D" id="3.40.630.30">
    <property type="match status" value="1"/>
</dbReference>
<comment type="function">
    <text evidence="1">Acyltransferase required for the direct transfer of medium- to long-chain fatty acyl moieties from a carrier protein (MbtL) on to the epsilon-amino group of lysine residue in the mycobactin core.</text>
</comment>
<reference evidence="7 8" key="1">
    <citation type="submission" date="2024-04" db="EMBL/GenBank/DDBJ databases">
        <title>Arthrobacter sp. from Plains bison fecal sample.</title>
        <authorList>
            <person name="Ruzzini A."/>
        </authorList>
    </citation>
    <scope>NUCLEOTIDE SEQUENCE [LARGE SCALE GENOMIC DNA]</scope>
    <source>
        <strain evidence="7 8">EINP1</strain>
    </source>
</reference>
<dbReference type="GO" id="GO:0016746">
    <property type="term" value="F:acyltransferase activity"/>
    <property type="evidence" value="ECO:0007669"/>
    <property type="project" value="UniProtKB-KW"/>
</dbReference>
<sequence length="192" mass="20921">MNFTIIPVDAGRDAPLLHDWMSRDYARFWGMLNASPSDVETEYARIAADPYHHAWLGLEDGTPAFLAESYAPQNSPLAAHYAVKPSDTGMHLLVGPAEQPRAGFTTAVFRSVLDFLFADEYTQRIVVEPDVRNTKIAALNARMGFVPARIISLSDKDALLSFCTRADFRRTSGMTDAPGSASSPATISGVTP</sequence>
<proteinExistence type="predicted"/>
<evidence type="ECO:0000313" key="7">
    <source>
        <dbReference type="EMBL" id="WZP15291.1"/>
    </source>
</evidence>
<dbReference type="RefSeq" id="WP_342022957.1">
    <property type="nucleotide sequence ID" value="NZ_CP151657.1"/>
</dbReference>
<organism evidence="7 8">
    <name type="scientific">Arthrobacter citreus</name>
    <dbReference type="NCBI Taxonomy" id="1670"/>
    <lineage>
        <taxon>Bacteria</taxon>
        <taxon>Bacillati</taxon>
        <taxon>Actinomycetota</taxon>
        <taxon>Actinomycetes</taxon>
        <taxon>Micrococcales</taxon>
        <taxon>Micrococcaceae</taxon>
        <taxon>Arthrobacter</taxon>
    </lineage>
</organism>
<dbReference type="InterPro" id="IPR016181">
    <property type="entry name" value="Acyl_CoA_acyltransferase"/>
</dbReference>